<keyword evidence="2" id="KW-0472">Membrane</keyword>
<feature type="region of interest" description="Disordered" evidence="1">
    <location>
        <begin position="96"/>
        <end position="144"/>
    </location>
</feature>
<proteinExistence type="predicted"/>
<feature type="compositionally biased region" description="Basic and acidic residues" evidence="1">
    <location>
        <begin position="134"/>
        <end position="144"/>
    </location>
</feature>
<comment type="caution">
    <text evidence="3">The sequence shown here is derived from an EMBL/GenBank/DDBJ whole genome shotgun (WGS) entry which is preliminary data.</text>
</comment>
<evidence type="ECO:0000313" key="3">
    <source>
        <dbReference type="EMBL" id="GAA0350665.1"/>
    </source>
</evidence>
<protein>
    <submittedName>
        <fullName evidence="3">Uncharacterized protein</fullName>
    </submittedName>
</protein>
<dbReference type="EMBL" id="BAAABW010000016">
    <property type="protein sequence ID" value="GAA0350665.1"/>
    <property type="molecule type" value="Genomic_DNA"/>
</dbReference>
<keyword evidence="4" id="KW-1185">Reference proteome</keyword>
<keyword evidence="2" id="KW-1133">Transmembrane helix</keyword>
<feature type="transmembrane region" description="Helical" evidence="2">
    <location>
        <begin position="65"/>
        <end position="88"/>
    </location>
</feature>
<evidence type="ECO:0000256" key="2">
    <source>
        <dbReference type="SAM" id="Phobius"/>
    </source>
</evidence>
<evidence type="ECO:0000313" key="4">
    <source>
        <dbReference type="Proteomes" id="UP001500063"/>
    </source>
</evidence>
<dbReference type="Proteomes" id="UP001500063">
    <property type="component" value="Unassembled WGS sequence"/>
</dbReference>
<name>A0ABN0WYW0_9ACTN</name>
<feature type="region of interest" description="Disordered" evidence="1">
    <location>
        <begin position="40"/>
        <end position="61"/>
    </location>
</feature>
<organism evidence="3 4">
    <name type="scientific">Streptomyces blastmyceticus</name>
    <dbReference type="NCBI Taxonomy" id="68180"/>
    <lineage>
        <taxon>Bacteria</taxon>
        <taxon>Bacillati</taxon>
        <taxon>Actinomycetota</taxon>
        <taxon>Actinomycetes</taxon>
        <taxon>Kitasatosporales</taxon>
        <taxon>Streptomycetaceae</taxon>
        <taxon>Streptomyces</taxon>
    </lineage>
</organism>
<evidence type="ECO:0000256" key="1">
    <source>
        <dbReference type="SAM" id="MobiDB-lite"/>
    </source>
</evidence>
<feature type="compositionally biased region" description="Basic and acidic residues" evidence="1">
    <location>
        <begin position="48"/>
        <end position="61"/>
    </location>
</feature>
<dbReference type="RefSeq" id="WP_344118236.1">
    <property type="nucleotide sequence ID" value="NZ_BAAABW010000016.1"/>
</dbReference>
<keyword evidence="2" id="KW-0812">Transmembrane</keyword>
<reference evidence="3 4" key="1">
    <citation type="journal article" date="2019" name="Int. J. Syst. Evol. Microbiol.">
        <title>The Global Catalogue of Microorganisms (GCM) 10K type strain sequencing project: providing services to taxonomists for standard genome sequencing and annotation.</title>
        <authorList>
            <consortium name="The Broad Institute Genomics Platform"/>
            <consortium name="The Broad Institute Genome Sequencing Center for Infectious Disease"/>
            <person name="Wu L."/>
            <person name="Ma J."/>
        </authorList>
    </citation>
    <scope>NUCLEOTIDE SEQUENCE [LARGE SCALE GENOMIC DNA]</scope>
    <source>
        <strain evidence="3 4">JCM 4565</strain>
    </source>
</reference>
<sequence length="266" mass="29802">MSKKQQRPQNPAEWRELLKTPYEYPEEIEEAPKRSLRRRARKVYRQGRKAELKRRLAEERRREPVTAGGAILVIVGFLALGAAATHWWPSHDAPARVVRPGTEAGASPEEGVPGEVRWRQGVGPSPSASPSDSPKPDLGKPEKTAEDWARAYWARNPPVDKTHKAAVDRAAPWMTSALRENLRQFDDKAWGELVSNGGVSTVDKVTVGPADDDRVRQQADTPTRVWRKVTVDTTVAGYRKYTDTKVLLTEIMRGDDGWRVGRILGV</sequence>
<accession>A0ABN0WYW0</accession>
<gene>
    <name evidence="3" type="ORF">GCM10010319_29490</name>
</gene>